<evidence type="ECO:0000259" key="1">
    <source>
        <dbReference type="Pfam" id="PF01030"/>
    </source>
</evidence>
<dbReference type="InterPro" id="IPR036941">
    <property type="entry name" value="Rcpt_L-dom_sf"/>
</dbReference>
<feature type="domain" description="Receptor L-domain" evidence="1">
    <location>
        <begin position="44"/>
        <end position="164"/>
    </location>
</feature>
<name>A0ABN9F4H3_9NEOB</name>
<gene>
    <name evidence="2" type="ORF">SPARVUS_LOCUS11041372</name>
</gene>
<dbReference type="Pfam" id="PF01030">
    <property type="entry name" value="Recep_L_domain"/>
    <property type="match status" value="1"/>
</dbReference>
<dbReference type="SUPFAM" id="SSF52058">
    <property type="entry name" value="L domain-like"/>
    <property type="match status" value="1"/>
</dbReference>
<comment type="caution">
    <text evidence="2">The sequence shown here is derived from an EMBL/GenBank/DDBJ whole genome shotgun (WGS) entry which is preliminary data.</text>
</comment>
<reference evidence="2" key="1">
    <citation type="submission" date="2023-05" db="EMBL/GenBank/DDBJ databases">
        <authorList>
            <person name="Stuckert A."/>
        </authorList>
    </citation>
    <scope>NUCLEOTIDE SEQUENCE</scope>
</reference>
<evidence type="ECO:0000313" key="3">
    <source>
        <dbReference type="Proteomes" id="UP001162483"/>
    </source>
</evidence>
<dbReference type="Proteomes" id="UP001162483">
    <property type="component" value="Unassembled WGS sequence"/>
</dbReference>
<evidence type="ECO:0000313" key="2">
    <source>
        <dbReference type="EMBL" id="CAI9590418.1"/>
    </source>
</evidence>
<keyword evidence="3" id="KW-1185">Reference proteome</keyword>
<proteinExistence type="predicted"/>
<dbReference type="InterPro" id="IPR000494">
    <property type="entry name" value="Rcpt_L-dom"/>
</dbReference>
<accession>A0ABN9F4H3</accession>
<organism evidence="2 3">
    <name type="scientific">Staurois parvus</name>
    <dbReference type="NCBI Taxonomy" id="386267"/>
    <lineage>
        <taxon>Eukaryota</taxon>
        <taxon>Metazoa</taxon>
        <taxon>Chordata</taxon>
        <taxon>Craniata</taxon>
        <taxon>Vertebrata</taxon>
        <taxon>Euteleostomi</taxon>
        <taxon>Amphibia</taxon>
        <taxon>Batrachia</taxon>
        <taxon>Anura</taxon>
        <taxon>Neobatrachia</taxon>
        <taxon>Ranoidea</taxon>
        <taxon>Ranidae</taxon>
        <taxon>Staurois</taxon>
    </lineage>
</organism>
<protein>
    <recommendedName>
        <fullName evidence="1">Receptor L-domain domain-containing protein</fullName>
    </recommendedName>
</protein>
<dbReference type="Gene3D" id="3.80.20.20">
    <property type="entry name" value="Receptor L-domain"/>
    <property type="match status" value="1"/>
</dbReference>
<dbReference type="EMBL" id="CATNWA010016164">
    <property type="protein sequence ID" value="CAI9590418.1"/>
    <property type="molecule type" value="Genomic_DNA"/>
</dbReference>
<sequence>MEVTKNEVKMCEPCSGLCPKACEGTGPGSKYQTVDSSNIDKFVNCTKILGNLDFLTIGLYGDEWLNISALDPNKLNVFRTVQEITGYLNIQSWPKHMDDFSVFSSLTTIGGRTLYNRGVSLLIMKNSNVTSLGFRSLRDISAGKVYITENENLCYYHTIKWSLLFSNRRPNADLKNNKAAATVLRKKEYVIRFVLMPDAGVLGPANACHA</sequence>